<evidence type="ECO:0000313" key="2">
    <source>
        <dbReference type="Proteomes" id="UP000070444"/>
    </source>
</evidence>
<dbReference type="EMBL" id="KQ964563">
    <property type="protein sequence ID" value="KXN68724.1"/>
    <property type="molecule type" value="Genomic_DNA"/>
</dbReference>
<dbReference type="Proteomes" id="UP000070444">
    <property type="component" value="Unassembled WGS sequence"/>
</dbReference>
<name>A0A137P1H1_CONC2</name>
<protein>
    <submittedName>
        <fullName evidence="1">Uncharacterized protein</fullName>
    </submittedName>
</protein>
<dbReference type="AlphaFoldDB" id="A0A137P1H1"/>
<reference evidence="1 2" key="1">
    <citation type="journal article" date="2015" name="Genome Biol. Evol.">
        <title>Phylogenomic analyses indicate that early fungi evolved digesting cell walls of algal ancestors of land plants.</title>
        <authorList>
            <person name="Chang Y."/>
            <person name="Wang S."/>
            <person name="Sekimoto S."/>
            <person name="Aerts A.L."/>
            <person name="Choi C."/>
            <person name="Clum A."/>
            <person name="LaButti K.M."/>
            <person name="Lindquist E.A."/>
            <person name="Yee Ngan C."/>
            <person name="Ohm R.A."/>
            <person name="Salamov A.A."/>
            <person name="Grigoriev I.V."/>
            <person name="Spatafora J.W."/>
            <person name="Berbee M.L."/>
        </authorList>
    </citation>
    <scope>NUCLEOTIDE SEQUENCE [LARGE SCALE GENOMIC DNA]</scope>
    <source>
        <strain evidence="1 2">NRRL 28638</strain>
    </source>
</reference>
<sequence>MTTQFIYMVNTSKESKNCKYFIRGPNDEVYKFHKSSWLKYSLIAGEAKEIIKVNRDTPLSYIYKLKFLIITNLANVKLYCKPFSNYKIVGSYKDQDSGTTKNINWTWLPSKDSSGCFILINNNNNPENDQSLARMCGLSLEGLDSGMLCINQNIEEYFHQLILITSCLIWEVKH</sequence>
<proteinExistence type="predicted"/>
<gene>
    <name evidence="1" type="ORF">CONCODRAFT_72039</name>
</gene>
<evidence type="ECO:0000313" key="1">
    <source>
        <dbReference type="EMBL" id="KXN68724.1"/>
    </source>
</evidence>
<organism evidence="1 2">
    <name type="scientific">Conidiobolus coronatus (strain ATCC 28846 / CBS 209.66 / NRRL 28638)</name>
    <name type="common">Delacroixia coronata</name>
    <dbReference type="NCBI Taxonomy" id="796925"/>
    <lineage>
        <taxon>Eukaryota</taxon>
        <taxon>Fungi</taxon>
        <taxon>Fungi incertae sedis</taxon>
        <taxon>Zoopagomycota</taxon>
        <taxon>Entomophthoromycotina</taxon>
        <taxon>Entomophthoromycetes</taxon>
        <taxon>Entomophthorales</taxon>
        <taxon>Ancylistaceae</taxon>
        <taxon>Conidiobolus</taxon>
    </lineage>
</organism>
<accession>A0A137P1H1</accession>
<keyword evidence="2" id="KW-1185">Reference proteome</keyword>